<evidence type="ECO:0008006" key="3">
    <source>
        <dbReference type="Google" id="ProtNLM"/>
    </source>
</evidence>
<evidence type="ECO:0000313" key="1">
    <source>
        <dbReference type="EMBL" id="BBB25447.1"/>
    </source>
</evidence>
<reference evidence="1 2" key="1">
    <citation type="journal article" date="2008" name="Int. J. Syst. Evol. Microbiol.">
        <title>Amphritea japonica sp. nov. and Amphritea balenae sp. nov., isolated from the sediment adjacent to sperm whale carcasses off Kagoshima, Japan.</title>
        <authorList>
            <person name="Miyazaki M."/>
            <person name="Nogi Y."/>
            <person name="Fujiwara Y."/>
            <person name="Kawato M."/>
            <person name="Nagahama T."/>
            <person name="Kubokawa K."/>
            <person name="Horikoshi K."/>
        </authorList>
    </citation>
    <scope>NUCLEOTIDE SEQUENCE [LARGE SCALE GENOMIC DNA]</scope>
    <source>
        <strain evidence="1 2">ATCC BAA-1530</strain>
    </source>
</reference>
<dbReference type="Proteomes" id="UP000595663">
    <property type="component" value="Chromosome"/>
</dbReference>
<proteinExistence type="predicted"/>
<dbReference type="AlphaFoldDB" id="A0A7R6P8N2"/>
<evidence type="ECO:0000313" key="2">
    <source>
        <dbReference type="Proteomes" id="UP000595663"/>
    </source>
</evidence>
<name>A0A7R6P8N2_9GAMM</name>
<dbReference type="NCBIfam" id="TIGR04256">
    <property type="entry name" value="GxxExxY"/>
    <property type="match status" value="1"/>
</dbReference>
<dbReference type="KEGG" id="ajp:AMJAP_0848"/>
<keyword evidence="2" id="KW-1185">Reference proteome</keyword>
<accession>A0A7R6P8N2</accession>
<dbReference type="Pfam" id="PF13366">
    <property type="entry name" value="PDDEXK_3"/>
    <property type="match status" value="1"/>
</dbReference>
<sequence>MVISVLFVSLLIELLKMEVDMEMDFLTNKVIGCAIEVHRQLGPGLLESSYERCLMYELALAGLDAKAQVLLPIHYKGMSIEAGYRIDILFPDKLVLELKAVDKLLPIHTAQLITYLKLSGVKTGLIINFNVNKLTNGLKRVVL</sequence>
<protein>
    <recommendedName>
        <fullName evidence="3">GxxExxY protein</fullName>
    </recommendedName>
</protein>
<gene>
    <name evidence="1" type="ORF">AMJAP_0848</name>
</gene>
<dbReference type="InterPro" id="IPR026350">
    <property type="entry name" value="GxxExxY"/>
</dbReference>
<organism evidence="1 2">
    <name type="scientific">Amphritea japonica ATCC BAA-1530</name>
    <dbReference type="NCBI Taxonomy" id="1278309"/>
    <lineage>
        <taxon>Bacteria</taxon>
        <taxon>Pseudomonadati</taxon>
        <taxon>Pseudomonadota</taxon>
        <taxon>Gammaproteobacteria</taxon>
        <taxon>Oceanospirillales</taxon>
        <taxon>Oceanospirillaceae</taxon>
        <taxon>Amphritea</taxon>
    </lineage>
</organism>
<dbReference type="EMBL" id="AP014545">
    <property type="protein sequence ID" value="BBB25447.1"/>
    <property type="molecule type" value="Genomic_DNA"/>
</dbReference>